<feature type="compositionally biased region" description="Polar residues" evidence="1">
    <location>
        <begin position="225"/>
        <end position="234"/>
    </location>
</feature>
<dbReference type="PANTHER" id="PTHR33783:SF1">
    <property type="entry name" value="PROTEIN HAIKU1"/>
    <property type="match status" value="1"/>
</dbReference>
<feature type="region of interest" description="Disordered" evidence="1">
    <location>
        <begin position="68"/>
        <end position="93"/>
    </location>
</feature>
<feature type="compositionally biased region" description="Polar residues" evidence="1">
    <location>
        <begin position="68"/>
        <end position="78"/>
    </location>
</feature>
<keyword evidence="2" id="KW-1185">Reference proteome</keyword>
<organism evidence="2 3">
    <name type="scientific">Camelina sativa</name>
    <name type="common">False flax</name>
    <name type="synonym">Myagrum sativum</name>
    <dbReference type="NCBI Taxonomy" id="90675"/>
    <lineage>
        <taxon>Eukaryota</taxon>
        <taxon>Viridiplantae</taxon>
        <taxon>Streptophyta</taxon>
        <taxon>Embryophyta</taxon>
        <taxon>Tracheophyta</taxon>
        <taxon>Spermatophyta</taxon>
        <taxon>Magnoliopsida</taxon>
        <taxon>eudicotyledons</taxon>
        <taxon>Gunneridae</taxon>
        <taxon>Pentapetalae</taxon>
        <taxon>rosids</taxon>
        <taxon>malvids</taxon>
        <taxon>Brassicales</taxon>
        <taxon>Brassicaceae</taxon>
        <taxon>Camelineae</taxon>
        <taxon>Camelina</taxon>
    </lineage>
</organism>
<name>A0ABM0VU26_CAMSA</name>
<feature type="compositionally biased region" description="Polar residues" evidence="1">
    <location>
        <begin position="140"/>
        <end position="161"/>
    </location>
</feature>
<reference evidence="2" key="1">
    <citation type="journal article" date="2014" name="Nat. Commun.">
        <title>The emerging biofuel crop Camelina sativa retains a highly undifferentiated hexaploid genome structure.</title>
        <authorList>
            <person name="Kagale S."/>
            <person name="Koh C."/>
            <person name="Nixon J."/>
            <person name="Bollina V."/>
            <person name="Clarke W.E."/>
            <person name="Tuteja R."/>
            <person name="Spillane C."/>
            <person name="Robinson S.J."/>
            <person name="Links M.G."/>
            <person name="Clarke C."/>
            <person name="Higgins E.E."/>
            <person name="Huebert T."/>
            <person name="Sharpe A.G."/>
            <person name="Parkin I.A."/>
        </authorList>
    </citation>
    <scope>NUCLEOTIDE SEQUENCE [LARGE SCALE GENOMIC DNA]</scope>
    <source>
        <strain evidence="2">cv. DH55</strain>
    </source>
</reference>
<sequence length="271" mass="30133">MDRSWNNDQLGVNKIGKNIKKIPLHQPDFSYGIGIASARPQPRPQVYNIVGENDFRSVVVQQLTPSRDNLAHPQQNTPFRKIRPPALTHDPPRVAAQPTHELLVRPPMQPYMHHGEQLLSKTVESPVSVYMHCLQSSLGDSGPIGNQMQSSHEYQPHSQWKSQAQPHQPPQSHNHHSPRFSGAARDKPILPTPPRFNSPPQQIYNNSLHTPSPRFNGRGILPTPTRGSTFSSMGQPGILGPGSNRQHPASSGLVFPSSPYGLFPNSSPRYR</sequence>
<reference evidence="3" key="2">
    <citation type="submission" date="2025-08" db="UniProtKB">
        <authorList>
            <consortium name="RefSeq"/>
        </authorList>
    </citation>
    <scope>IDENTIFICATION</scope>
    <source>
        <tissue evidence="3">Leaf</tissue>
    </source>
</reference>
<protein>
    <submittedName>
        <fullName evidence="3">Protein HAIKU1-like</fullName>
    </submittedName>
</protein>
<dbReference type="GeneID" id="104741879"/>
<dbReference type="InterPro" id="IPR039612">
    <property type="entry name" value="VQ_5/9/14"/>
</dbReference>
<feature type="compositionally biased region" description="Low complexity" evidence="1">
    <location>
        <begin position="162"/>
        <end position="172"/>
    </location>
</feature>
<evidence type="ECO:0000313" key="3">
    <source>
        <dbReference type="RefSeq" id="XP_010461106.1"/>
    </source>
</evidence>
<accession>A0ABM0VU26</accession>
<evidence type="ECO:0000313" key="2">
    <source>
        <dbReference type="Proteomes" id="UP000694864"/>
    </source>
</evidence>
<gene>
    <name evidence="3" type="primary">LOC104741879</name>
</gene>
<evidence type="ECO:0000256" key="1">
    <source>
        <dbReference type="SAM" id="MobiDB-lite"/>
    </source>
</evidence>
<feature type="region of interest" description="Disordered" evidence="1">
    <location>
        <begin position="140"/>
        <end position="271"/>
    </location>
</feature>
<dbReference type="PANTHER" id="PTHR33783">
    <property type="entry name" value="PROTEIN HAIKU1"/>
    <property type="match status" value="1"/>
</dbReference>
<dbReference type="RefSeq" id="XP_010461106.1">
    <property type="nucleotide sequence ID" value="XM_010462804.1"/>
</dbReference>
<dbReference type="Proteomes" id="UP000694864">
    <property type="component" value="Chromosome 14"/>
</dbReference>
<feature type="compositionally biased region" description="Polar residues" evidence="1">
    <location>
        <begin position="198"/>
        <end position="210"/>
    </location>
</feature>
<proteinExistence type="predicted"/>